<dbReference type="CDD" id="cd06714">
    <property type="entry name" value="PDZ_RIM-like"/>
    <property type="match status" value="1"/>
</dbReference>
<organism evidence="12 13">
    <name type="scientific">Cottoperca gobio</name>
    <name type="common">Frogmouth</name>
    <name type="synonym">Aphritis gobio</name>
    <dbReference type="NCBI Taxonomy" id="56716"/>
    <lineage>
        <taxon>Eukaryota</taxon>
        <taxon>Metazoa</taxon>
        <taxon>Chordata</taxon>
        <taxon>Craniata</taxon>
        <taxon>Vertebrata</taxon>
        <taxon>Euteleostomi</taxon>
        <taxon>Actinopterygii</taxon>
        <taxon>Neopterygii</taxon>
        <taxon>Teleostei</taxon>
        <taxon>Neoteleostei</taxon>
        <taxon>Acanthomorphata</taxon>
        <taxon>Eupercaria</taxon>
        <taxon>Perciformes</taxon>
        <taxon>Notothenioidei</taxon>
        <taxon>Bovichtidae</taxon>
        <taxon>Cottoperca</taxon>
    </lineage>
</organism>
<gene>
    <name evidence="13" type="primary">rims2a</name>
</gene>
<dbReference type="GeneID" id="115021825"/>
<feature type="compositionally biased region" description="Polar residues" evidence="9">
    <location>
        <begin position="776"/>
        <end position="794"/>
    </location>
</feature>
<dbReference type="CDD" id="cd04028">
    <property type="entry name" value="C2B_RIM1alpha"/>
    <property type="match status" value="1"/>
</dbReference>
<evidence type="ECO:0000256" key="7">
    <source>
        <dbReference type="ARBA" id="ARBA00023018"/>
    </source>
</evidence>
<feature type="compositionally biased region" description="Basic and acidic residues" evidence="9">
    <location>
        <begin position="350"/>
        <end position="364"/>
    </location>
</feature>
<accession>A0A6J2RC18</accession>
<dbReference type="GO" id="GO:0030154">
    <property type="term" value="P:cell differentiation"/>
    <property type="evidence" value="ECO:0007669"/>
    <property type="project" value="UniProtKB-KW"/>
</dbReference>
<proteinExistence type="predicted"/>
<name>A0A6J2RC18_COTGO</name>
<dbReference type="GO" id="GO:0044325">
    <property type="term" value="F:transmembrane transporter binding"/>
    <property type="evidence" value="ECO:0007669"/>
    <property type="project" value="TreeGrafter"/>
</dbReference>
<keyword evidence="7" id="KW-0770">Synapse</keyword>
<feature type="compositionally biased region" description="Basic and acidic residues" evidence="9">
    <location>
        <begin position="981"/>
        <end position="993"/>
    </location>
</feature>
<dbReference type="RefSeq" id="XP_029308388.1">
    <property type="nucleotide sequence ID" value="XM_029452528.1"/>
</dbReference>
<dbReference type="SUPFAM" id="SSF49562">
    <property type="entry name" value="C2 domain (Calcium/lipid-binding domain, CaLB)"/>
    <property type="match status" value="2"/>
</dbReference>
<dbReference type="CDD" id="cd04031">
    <property type="entry name" value="C2A_RIM1alpha"/>
    <property type="match status" value="1"/>
</dbReference>
<dbReference type="PANTHER" id="PTHR12157:SF15">
    <property type="entry name" value="REGULATING SYNAPTIC MEMBRANE EXOCYTOSIS PROTEIN 2"/>
    <property type="match status" value="1"/>
</dbReference>
<dbReference type="GO" id="GO:0042391">
    <property type="term" value="P:regulation of membrane potential"/>
    <property type="evidence" value="ECO:0007669"/>
    <property type="project" value="TreeGrafter"/>
</dbReference>
<keyword evidence="12" id="KW-1185">Reference proteome</keyword>
<feature type="compositionally biased region" description="Polar residues" evidence="9">
    <location>
        <begin position="955"/>
        <end position="967"/>
    </location>
</feature>
<feature type="compositionally biased region" description="Basic and acidic residues" evidence="9">
    <location>
        <begin position="1010"/>
        <end position="1026"/>
    </location>
</feature>
<dbReference type="Gene3D" id="2.60.40.150">
    <property type="entry name" value="C2 domain"/>
    <property type="match status" value="2"/>
</dbReference>
<feature type="region of interest" description="Disordered" evidence="9">
    <location>
        <begin position="1107"/>
        <end position="1199"/>
    </location>
</feature>
<dbReference type="GO" id="GO:0048788">
    <property type="term" value="C:cytoskeleton of presynaptic active zone"/>
    <property type="evidence" value="ECO:0007669"/>
    <property type="project" value="TreeGrafter"/>
</dbReference>
<dbReference type="Pfam" id="PF00595">
    <property type="entry name" value="PDZ"/>
    <property type="match status" value="1"/>
</dbReference>
<dbReference type="FunFam" id="2.30.42.10:FF:000003">
    <property type="entry name" value="Regulating synaptic membrane exocytosis protein 1, putative"/>
    <property type="match status" value="1"/>
</dbReference>
<keyword evidence="2" id="KW-0479">Metal-binding</keyword>
<keyword evidence="1" id="KW-0597">Phosphoprotein</keyword>
<dbReference type="InterPro" id="IPR036034">
    <property type="entry name" value="PDZ_sf"/>
</dbReference>
<evidence type="ECO:0000256" key="4">
    <source>
        <dbReference type="ARBA" id="ARBA00022771"/>
    </source>
</evidence>
<feature type="region of interest" description="Disordered" evidence="9">
    <location>
        <begin position="718"/>
        <end position="754"/>
    </location>
</feature>
<evidence type="ECO:0000256" key="2">
    <source>
        <dbReference type="ARBA" id="ARBA00022723"/>
    </source>
</evidence>
<dbReference type="GO" id="GO:0031267">
    <property type="term" value="F:small GTPase binding"/>
    <property type="evidence" value="ECO:0007669"/>
    <property type="project" value="InterPro"/>
</dbReference>
<feature type="compositionally biased region" description="Acidic residues" evidence="9">
    <location>
        <begin position="339"/>
        <end position="349"/>
    </location>
</feature>
<evidence type="ECO:0000256" key="8">
    <source>
        <dbReference type="ARBA" id="ARBA00034103"/>
    </source>
</evidence>
<keyword evidence="5" id="KW-0221">Differentiation</keyword>
<feature type="region of interest" description="Disordered" evidence="9">
    <location>
        <begin position="544"/>
        <end position="576"/>
    </location>
</feature>
<dbReference type="Gene3D" id="2.30.42.10">
    <property type="match status" value="1"/>
</dbReference>
<feature type="compositionally biased region" description="Low complexity" evidence="9">
    <location>
        <begin position="1040"/>
        <end position="1058"/>
    </location>
</feature>
<dbReference type="InterPro" id="IPR001478">
    <property type="entry name" value="PDZ"/>
</dbReference>
<evidence type="ECO:0000259" key="11">
    <source>
        <dbReference type="PROSITE" id="PS50106"/>
    </source>
</evidence>
<feature type="compositionally biased region" description="Basic and acidic residues" evidence="9">
    <location>
        <begin position="416"/>
        <end position="426"/>
    </location>
</feature>
<feature type="region of interest" description="Disordered" evidence="9">
    <location>
        <begin position="894"/>
        <end position="1071"/>
    </location>
</feature>
<dbReference type="CTD" id="393672"/>
<dbReference type="Pfam" id="PF00168">
    <property type="entry name" value="C2"/>
    <property type="match status" value="2"/>
</dbReference>
<feature type="compositionally biased region" description="Basic and acidic residues" evidence="9">
    <location>
        <begin position="164"/>
        <end position="183"/>
    </location>
</feature>
<dbReference type="GO" id="GO:0050806">
    <property type="term" value="P:positive regulation of synaptic transmission"/>
    <property type="evidence" value="ECO:0007669"/>
    <property type="project" value="TreeGrafter"/>
</dbReference>
<feature type="compositionally biased region" description="Basic and acidic residues" evidence="9">
    <location>
        <begin position="253"/>
        <end position="273"/>
    </location>
</feature>
<dbReference type="FunFam" id="2.60.40.150:FF:000001">
    <property type="entry name" value="Regulating synaptic membrane exocytosis 3, isoform CRA_a"/>
    <property type="match status" value="1"/>
</dbReference>
<feature type="compositionally biased region" description="Polar residues" evidence="9">
    <location>
        <begin position="291"/>
        <end position="302"/>
    </location>
</feature>
<dbReference type="GO" id="GO:0048791">
    <property type="term" value="P:calcium ion-regulated exocytosis of neurotransmitter"/>
    <property type="evidence" value="ECO:0007669"/>
    <property type="project" value="TreeGrafter"/>
</dbReference>
<feature type="compositionally biased region" description="Basic and acidic residues" evidence="9">
    <location>
        <begin position="133"/>
        <end position="148"/>
    </location>
</feature>
<feature type="domain" description="C2" evidence="10">
    <location>
        <begin position="587"/>
        <end position="710"/>
    </location>
</feature>
<feature type="compositionally biased region" description="Basic residues" evidence="9">
    <location>
        <begin position="309"/>
        <end position="318"/>
    </location>
</feature>
<feature type="region of interest" description="Disordered" evidence="9">
    <location>
        <begin position="409"/>
        <end position="431"/>
    </location>
</feature>
<keyword evidence="3" id="KW-0677">Repeat</keyword>
<dbReference type="InterPro" id="IPR039032">
    <property type="entry name" value="Rim-like"/>
</dbReference>
<dbReference type="PROSITE" id="PS50106">
    <property type="entry name" value="PDZ"/>
    <property type="match status" value="1"/>
</dbReference>
<feature type="domain" description="PDZ" evidence="11">
    <location>
        <begin position="441"/>
        <end position="536"/>
    </location>
</feature>
<dbReference type="SMART" id="SM00228">
    <property type="entry name" value="PDZ"/>
    <property type="match status" value="1"/>
</dbReference>
<evidence type="ECO:0000313" key="13">
    <source>
        <dbReference type="RefSeq" id="XP_029308388.1"/>
    </source>
</evidence>
<sequence>MQFETLRQFCSSVLSHFNGAFSAPQNILQTELFEQALSNIGKRSPSASRDPNQKYDQREGGDHSQYAPTDGGMPRSPSDYGDGDPRRAPRGPHMYPDVDAARMGYRDRRGPGRWHSQEYPLDQELDGPPSEYDVQRQRQEEFQARYRSDPNLARYPVKPQPYEEQMRMHAEVGRMRHERRHSDVSLAYTEQDDPGPIRLSRQHLTERRPPMVGQRSYSVDRSSPGPMGTSLGGHRSSNHSPPTPQRSPVLGDRSGDLRRGDMDSMRRQQHHLDPSSAVRKTKREKMESMLRNDSLSSDQSESVRPPPPKPHKTKKGGKMRQVSLSSSEEELATTPEYTSCEDVEIESESVSEKGDSQRGKRKTIEQTFMSEPTHTLSERQKKMVRFGGHSFEEDLAWCEPQVKDSGVDTCSSTTLNEEHSHSEKHPVTWQPSKDGDRLIGRILLNKRMKDGSVPRDSGALLGLKVVGGKMTESGRLCAFITKVRKGSLADTVGHLRPGDQVLEWNGKLLQGATFKEVYNIILESKPEPQVELVVSRPIGDIPRIPDSTHAQLESSSSSFESQKVDRPSISVTSPMSPSMLRDAPQYLSGQLSVKLWYDKVGHQLIVTILGAKDLPPREDGRPRNPYVKIYFLPDRSDKSKRRTKTVKKSLEPKWNQTFMYSPVHRREFRERMLEITLWDQARVREEESEFLGEILIELETALLDDEPHWYKLQTHDVSSMPLPRASPNSQRRQLHGESPTRRLQRSQRISDSEISDYDCEDGVGVITDYRSNGRDFQSSTLSVPEQVMSSNHCSRSADINRARSRSPSVPPSSSRSLDPAFDLRPSQYNSSTKVDHHSVSEDNYSPDSRNHRVYPICREEAVRLLRSTRMARAYSEGTYSSDYDYERNHGAMDRHEYHSRSRSADQRPTIERPTSRSRSTERPHDSSLMRSMPSLPSGRSAPPSPALTRAHPRSGSVQTSPNSTPMSSRRGRQLPQLPPTGKDRSMDMEERTRQMKLKMNKYKQGAGSDSRLEQDYHKRSGRDPRGSDNLSAKSSDSDVSDVSAVSRTSSASRFSSTSYMSVQSERPQGNRKIRDFASKMKNRQMGSSGGVNMTKSTSLSGDMCNLEKTDGSQSDTAVGTVGTDDKKRRSSIGAKMQAMVGMSRKSRSTSQLSQTEAGGKKLRSTIQRSTETGLAVEMRSRMTRQASRESTDGSMNSYSSEGNLIFPGVRLSSEAQFSDFLDGLGPAQLVGRQTLATPPMGDIQIGMVDKKGALEVEVIRARGLVGKPGSKSLPAPYVKVYLLENGVCIAKKKTKVARKTLDPLYQQQLPFEESPGGKVLQVIVWGDYGRMDHKSFMGAVQILLDELDLSNMVIGWFKLFPPSSLVDPTLAPLTRRASQSSLDSFSRS</sequence>
<comment type="subcellular location">
    <subcellularLocation>
        <location evidence="8">Synapse</location>
    </subcellularLocation>
</comment>
<evidence type="ECO:0000256" key="1">
    <source>
        <dbReference type="ARBA" id="ARBA00022553"/>
    </source>
</evidence>
<evidence type="ECO:0000259" key="10">
    <source>
        <dbReference type="PROSITE" id="PS50004"/>
    </source>
</evidence>
<feature type="compositionally biased region" description="Basic and acidic residues" evidence="9">
    <location>
        <begin position="894"/>
        <end position="927"/>
    </location>
</feature>
<keyword evidence="6" id="KW-0862">Zinc</keyword>
<dbReference type="GO" id="GO:0048167">
    <property type="term" value="P:regulation of synaptic plasticity"/>
    <property type="evidence" value="ECO:0007669"/>
    <property type="project" value="TreeGrafter"/>
</dbReference>
<feature type="region of interest" description="Disordered" evidence="9">
    <location>
        <begin position="40"/>
        <end position="364"/>
    </location>
</feature>
<dbReference type="Proteomes" id="UP000504630">
    <property type="component" value="Chromosome 16"/>
</dbReference>
<dbReference type="PANTHER" id="PTHR12157">
    <property type="entry name" value="REGULATING SYNAPTIC MEMBRANE EXOCYTOSIS PROTEIN"/>
    <property type="match status" value="1"/>
</dbReference>
<feature type="compositionally biased region" description="Low complexity" evidence="9">
    <location>
        <begin position="805"/>
        <end position="816"/>
    </location>
</feature>
<dbReference type="GO" id="GO:0008270">
    <property type="term" value="F:zinc ion binding"/>
    <property type="evidence" value="ECO:0007669"/>
    <property type="project" value="UniProtKB-KW"/>
</dbReference>
<dbReference type="GO" id="GO:2000300">
    <property type="term" value="P:regulation of synaptic vesicle exocytosis"/>
    <property type="evidence" value="ECO:0007669"/>
    <property type="project" value="TreeGrafter"/>
</dbReference>
<evidence type="ECO:0000313" key="12">
    <source>
        <dbReference type="Proteomes" id="UP000504630"/>
    </source>
</evidence>
<feature type="compositionally biased region" description="Basic and acidic residues" evidence="9">
    <location>
        <begin position="51"/>
        <end position="62"/>
    </location>
</feature>
<dbReference type="PROSITE" id="PS50004">
    <property type="entry name" value="C2"/>
    <property type="match status" value="2"/>
</dbReference>
<dbReference type="InterPro" id="IPR035892">
    <property type="entry name" value="C2_domain_sf"/>
</dbReference>
<feature type="region of interest" description="Disordered" evidence="9">
    <location>
        <begin position="776"/>
        <end position="851"/>
    </location>
</feature>
<dbReference type="InterPro" id="IPR000008">
    <property type="entry name" value="C2_dom"/>
</dbReference>
<evidence type="ECO:0000256" key="3">
    <source>
        <dbReference type="ARBA" id="ARBA00022737"/>
    </source>
</evidence>
<evidence type="ECO:0000256" key="9">
    <source>
        <dbReference type="SAM" id="MobiDB-lite"/>
    </source>
</evidence>
<reference evidence="13" key="1">
    <citation type="submission" date="2025-08" db="UniProtKB">
        <authorList>
            <consortium name="RefSeq"/>
        </authorList>
    </citation>
    <scope>IDENTIFICATION</scope>
</reference>
<dbReference type="SUPFAM" id="SSF50156">
    <property type="entry name" value="PDZ domain-like"/>
    <property type="match status" value="1"/>
</dbReference>
<evidence type="ECO:0000256" key="5">
    <source>
        <dbReference type="ARBA" id="ARBA00022782"/>
    </source>
</evidence>
<protein>
    <submittedName>
        <fullName evidence="13">Regulating synaptic membrane exocytosis protein 2 isoform X18</fullName>
    </submittedName>
</protein>
<dbReference type="GO" id="GO:0042734">
    <property type="term" value="C:presynaptic membrane"/>
    <property type="evidence" value="ECO:0007669"/>
    <property type="project" value="TreeGrafter"/>
</dbReference>
<feature type="domain" description="C2" evidence="10">
    <location>
        <begin position="1239"/>
        <end position="1357"/>
    </location>
</feature>
<dbReference type="SMART" id="SM00239">
    <property type="entry name" value="C2"/>
    <property type="match status" value="2"/>
</dbReference>
<dbReference type="FunFam" id="2.60.40.150:FF:000003">
    <property type="entry name" value="Regulating synaptic membrane exocytosis protein 2"/>
    <property type="match status" value="1"/>
</dbReference>
<evidence type="ECO:0000256" key="6">
    <source>
        <dbReference type="ARBA" id="ARBA00022833"/>
    </source>
</evidence>
<feature type="compositionally biased region" description="Low complexity" evidence="9">
    <location>
        <begin position="928"/>
        <end position="937"/>
    </location>
</feature>
<keyword evidence="4" id="KW-0863">Zinc-finger</keyword>